<dbReference type="AlphaFoldDB" id="A0A6P6I0R1"/>
<keyword evidence="6 19" id="KW-0812">Transmembrane</keyword>
<keyword evidence="10" id="KW-0007">Acetylation</keyword>
<name>A0A6P6I0R1_PUMCO</name>
<evidence type="ECO:0000256" key="1">
    <source>
        <dbReference type="ARBA" id="ARBA00004434"/>
    </source>
</evidence>
<dbReference type="GO" id="GO:0045259">
    <property type="term" value="C:proton-transporting ATP synthase complex"/>
    <property type="evidence" value="ECO:0007669"/>
    <property type="project" value="UniProtKB-KW"/>
</dbReference>
<keyword evidence="14" id="KW-0066">ATP synthesis</keyword>
<evidence type="ECO:0000256" key="11">
    <source>
        <dbReference type="ARBA" id="ARBA00023065"/>
    </source>
</evidence>
<sequence>MASSLPVKEMKLMDVKLGELPSWILMRDFTPKAITGEIQRGYYRYYKYLYARALGKGGIAGISMVLAAYGLFNYYSYKELKHEQLCKYH</sequence>
<gene>
    <name evidence="21" type="primary">LOC112862474</name>
</gene>
<keyword evidence="12" id="KW-0496">Mitochondrion</keyword>
<evidence type="ECO:0000256" key="16">
    <source>
        <dbReference type="ARBA" id="ARBA00054012"/>
    </source>
</evidence>
<evidence type="ECO:0000256" key="5">
    <source>
        <dbReference type="ARBA" id="ARBA00022553"/>
    </source>
</evidence>
<keyword evidence="3" id="KW-0813">Transport</keyword>
<keyword evidence="5" id="KW-0597">Phosphoprotein</keyword>
<evidence type="ECO:0000256" key="6">
    <source>
        <dbReference type="ARBA" id="ARBA00022692"/>
    </source>
</evidence>
<keyword evidence="11" id="KW-0406">Ion transport</keyword>
<evidence type="ECO:0000256" key="19">
    <source>
        <dbReference type="SAM" id="Phobius"/>
    </source>
</evidence>
<dbReference type="PANTHER" id="PTHR13080">
    <property type="entry name" value="ATP SYNTHASE F CHAIN, MITOCHONDRIAL-RELATED"/>
    <property type="match status" value="1"/>
</dbReference>
<comment type="function">
    <text evidence="16">Subunit f, of the mitochondrial membrane ATP synthase complex (F(1)F(0) ATP synthase or Complex V) that produces ATP from ADP in the presence of a proton gradient across the membrane which is generated by electron transport complexes of the respiratory chain. ATP synthase complex consist of a soluble F(1) head domain - the catalytic core - and a membrane F(1) domain - the membrane proton channel. These two domains are linked by a central stalk rotating inside the F(1) region and a stationary peripheral stalk. During catalysis, ATP synthesis in the catalytic domain of F(1) is coupled via a rotary mechanism of the central stalk subunits to proton translocation. In vivo, can only synthesize ATP although its ATP hydrolase activity can be activated artificially in vitro. Part of the complex F(0) domain.</text>
</comment>
<dbReference type="Pfam" id="PF10206">
    <property type="entry name" value="WRW"/>
    <property type="match status" value="1"/>
</dbReference>
<organism evidence="20 21">
    <name type="scientific">Puma concolor</name>
    <name type="common">Mountain lion</name>
    <name type="synonym">Felis concolor</name>
    <dbReference type="NCBI Taxonomy" id="9696"/>
    <lineage>
        <taxon>Eukaryota</taxon>
        <taxon>Metazoa</taxon>
        <taxon>Chordata</taxon>
        <taxon>Craniata</taxon>
        <taxon>Vertebrata</taxon>
        <taxon>Euteleostomi</taxon>
        <taxon>Mammalia</taxon>
        <taxon>Eutheria</taxon>
        <taxon>Laurasiatheria</taxon>
        <taxon>Carnivora</taxon>
        <taxon>Feliformia</taxon>
        <taxon>Felidae</taxon>
        <taxon>Felinae</taxon>
        <taxon>Puma</taxon>
    </lineage>
</organism>
<keyword evidence="7" id="KW-0375">Hydrogen ion transport</keyword>
<evidence type="ECO:0000313" key="21">
    <source>
        <dbReference type="RefSeq" id="XP_025781561.1"/>
    </source>
</evidence>
<evidence type="ECO:0000256" key="9">
    <source>
        <dbReference type="ARBA" id="ARBA00022989"/>
    </source>
</evidence>
<dbReference type="RefSeq" id="XP_025781561.1">
    <property type="nucleotide sequence ID" value="XM_025925776.1"/>
</dbReference>
<evidence type="ECO:0000256" key="12">
    <source>
        <dbReference type="ARBA" id="ARBA00023128"/>
    </source>
</evidence>
<keyword evidence="4" id="KW-0138">CF(0)</keyword>
<accession>A0A6P6I0R1</accession>
<dbReference type="InterPro" id="IPR019344">
    <property type="entry name" value="F1F0-ATPsyn_F_prd"/>
</dbReference>
<feature type="transmembrane region" description="Helical" evidence="19">
    <location>
        <begin position="49"/>
        <end position="72"/>
    </location>
</feature>
<evidence type="ECO:0000256" key="18">
    <source>
        <dbReference type="ARBA" id="ARBA00070733"/>
    </source>
</evidence>
<protein>
    <recommendedName>
        <fullName evidence="18">ATP synthase F(0) complex subunit f, mitochondrial</fullName>
    </recommendedName>
    <alternativeName>
        <fullName evidence="15">ATP synthase membrane subunit f</fullName>
    </alternativeName>
</protein>
<evidence type="ECO:0000256" key="13">
    <source>
        <dbReference type="ARBA" id="ARBA00023136"/>
    </source>
</evidence>
<dbReference type="GO" id="GO:0042776">
    <property type="term" value="P:proton motive force-driven mitochondrial ATP synthesis"/>
    <property type="evidence" value="ECO:0007669"/>
    <property type="project" value="TreeGrafter"/>
</dbReference>
<dbReference type="Proteomes" id="UP000515131">
    <property type="component" value="Unplaced"/>
</dbReference>
<keyword evidence="8" id="KW-0999">Mitochondrion inner membrane</keyword>
<evidence type="ECO:0000256" key="3">
    <source>
        <dbReference type="ARBA" id="ARBA00022448"/>
    </source>
</evidence>
<evidence type="ECO:0000256" key="17">
    <source>
        <dbReference type="ARBA" id="ARBA00064647"/>
    </source>
</evidence>
<evidence type="ECO:0000256" key="7">
    <source>
        <dbReference type="ARBA" id="ARBA00022781"/>
    </source>
</evidence>
<comment type="similarity">
    <text evidence="2">Belongs to the ATPase F chain family.</text>
</comment>
<reference evidence="21" key="1">
    <citation type="submission" date="2025-08" db="UniProtKB">
        <authorList>
            <consortium name="RefSeq"/>
        </authorList>
    </citation>
    <scope>IDENTIFICATION</scope>
    <source>
        <tissue evidence="21">Blood</tissue>
    </source>
</reference>
<dbReference type="KEGG" id="pcoo:112862474"/>
<evidence type="ECO:0000256" key="14">
    <source>
        <dbReference type="ARBA" id="ARBA00023310"/>
    </source>
</evidence>
<dbReference type="GO" id="GO:0046933">
    <property type="term" value="F:proton-transporting ATP synthase activity, rotational mechanism"/>
    <property type="evidence" value="ECO:0007669"/>
    <property type="project" value="TreeGrafter"/>
</dbReference>
<evidence type="ECO:0000313" key="20">
    <source>
        <dbReference type="Proteomes" id="UP000515131"/>
    </source>
</evidence>
<comment type="subunit">
    <text evidence="17">Component of the ATP synthase complex composed at least of ATP5F1A/subunit alpha, ATP5F1B/subunit beta, ATP5MC1/subunit c (homooctomer), MT-ATP6/subunit a, MT-ATP8/subunit 8, ATP5ME/subunit e, ATP5MF/subunit f, ATP5MG/subunit g, ATP5MK/subunit k, ATP5MJ/subunit j, ATP5F1C/subunit gamma, ATP5F1D/subunit delta, ATP5F1E/subunit epsilon, ATP5PF/subunit F6, ATP5PB/subunit b, ATP5PD/subunit d, ATP5PO/subunit OSCP. ATP synthase complex consists of a soluble F(1) head domain (subunits alpha(3) and beta(3)) - the catalytic core - and a membrane F(0) domain - the membrane proton channel (subunits c, a, 8, e, f, g, k and j). These two domains are linked by a central stalk (subunits gamma, delta, and epsilon) rotating inside the F1 region and a stationary peripheral stalk (subunits F6, b, d, and OSCP).</text>
</comment>
<keyword evidence="20" id="KW-1185">Reference proteome</keyword>
<dbReference type="PANTHER" id="PTHR13080:SF16">
    <property type="entry name" value="ATP SYNTHASE SUBUNIT F, MITOCHONDRIAL"/>
    <property type="match status" value="1"/>
</dbReference>
<comment type="subcellular location">
    <subcellularLocation>
        <location evidence="1">Mitochondrion inner membrane</location>
        <topology evidence="1">Single-pass membrane protein</topology>
    </subcellularLocation>
</comment>
<evidence type="ECO:0000256" key="15">
    <source>
        <dbReference type="ARBA" id="ARBA00032201"/>
    </source>
</evidence>
<evidence type="ECO:0000256" key="2">
    <source>
        <dbReference type="ARBA" id="ARBA00005895"/>
    </source>
</evidence>
<evidence type="ECO:0000256" key="8">
    <source>
        <dbReference type="ARBA" id="ARBA00022792"/>
    </source>
</evidence>
<evidence type="ECO:0000256" key="4">
    <source>
        <dbReference type="ARBA" id="ARBA00022547"/>
    </source>
</evidence>
<proteinExistence type="inferred from homology"/>
<dbReference type="GeneID" id="112862474"/>
<keyword evidence="9 19" id="KW-1133">Transmembrane helix</keyword>
<dbReference type="GO" id="GO:0005743">
    <property type="term" value="C:mitochondrial inner membrane"/>
    <property type="evidence" value="ECO:0007669"/>
    <property type="project" value="UniProtKB-SubCell"/>
</dbReference>
<keyword evidence="13 19" id="KW-0472">Membrane</keyword>
<evidence type="ECO:0000256" key="10">
    <source>
        <dbReference type="ARBA" id="ARBA00022990"/>
    </source>
</evidence>